<dbReference type="Proteomes" id="UP000019241">
    <property type="component" value="Unassembled WGS sequence"/>
</dbReference>
<reference evidence="1 2" key="1">
    <citation type="submission" date="2012-12" db="EMBL/GenBank/DDBJ databases">
        <title>Novel taxa of Listeriaceae from agricultural environments in the United States.</title>
        <authorList>
            <person name="den Bakker H.C."/>
            <person name="Allred A."/>
            <person name="Warchocki S."/>
            <person name="Wright E.M."/>
            <person name="Burrell A."/>
            <person name="Nightingale K.K."/>
            <person name="Kephart D."/>
            <person name="Wiedmann M."/>
        </authorList>
    </citation>
    <scope>NUCLEOTIDE SEQUENCE [LARGE SCALE GENOMIC DNA]</scope>
    <source>
        <strain evidence="1 2">FSL S10-1203</strain>
    </source>
</reference>
<comment type="caution">
    <text evidence="1">The sequence shown here is derived from an EMBL/GenBank/DDBJ whole genome shotgun (WGS) entry which is preliminary data.</text>
</comment>
<evidence type="ECO:0000313" key="2">
    <source>
        <dbReference type="Proteomes" id="UP000019241"/>
    </source>
</evidence>
<gene>
    <name evidence="1" type="ORF">MCOL2_20508</name>
</gene>
<protein>
    <submittedName>
        <fullName evidence="1">Uncharacterized protein</fullName>
    </submittedName>
</protein>
<proteinExistence type="predicted"/>
<sequence length="70" mass="8326">MNVLNYAKPSKILIFYEKKIGNVRFKSMRALMLSIHKVDYIYIFEGGEWFVLTNYSELEGLERALELDLY</sequence>
<dbReference type="AlphaFoldDB" id="W7D6U0"/>
<evidence type="ECO:0000313" key="1">
    <source>
        <dbReference type="EMBL" id="EUJ43541.1"/>
    </source>
</evidence>
<dbReference type="PATRIC" id="fig|1265822.4.peg.4198"/>
<dbReference type="EMBL" id="AODM01000095">
    <property type="protein sequence ID" value="EUJ43541.1"/>
    <property type="molecule type" value="Genomic_DNA"/>
</dbReference>
<dbReference type="RefSeq" id="WP_036065572.1">
    <property type="nucleotide sequence ID" value="NZ_AODM01000095.1"/>
</dbReference>
<accession>W7D6U0</accession>
<name>W7D6U0_9LIST</name>
<organism evidence="1 2">
    <name type="scientific">Listeria fleischmannii FSL S10-1203</name>
    <dbReference type="NCBI Taxonomy" id="1265822"/>
    <lineage>
        <taxon>Bacteria</taxon>
        <taxon>Bacillati</taxon>
        <taxon>Bacillota</taxon>
        <taxon>Bacilli</taxon>
        <taxon>Bacillales</taxon>
        <taxon>Listeriaceae</taxon>
        <taxon>Listeria</taxon>
    </lineage>
</organism>